<dbReference type="Gene3D" id="2.130.10.10">
    <property type="entry name" value="YVTN repeat-like/Quinoprotein amine dehydrogenase"/>
    <property type="match status" value="1"/>
</dbReference>
<evidence type="ECO:0000256" key="1">
    <source>
        <dbReference type="ARBA" id="ARBA00005564"/>
    </source>
</evidence>
<keyword evidence="4" id="KW-0378">Hydrolase</keyword>
<organism evidence="4 5">
    <name type="scientific">Phyllobacterium myrsinacearum</name>
    <dbReference type="NCBI Taxonomy" id="28101"/>
    <lineage>
        <taxon>Bacteria</taxon>
        <taxon>Pseudomonadati</taxon>
        <taxon>Pseudomonadota</taxon>
        <taxon>Alphaproteobacteria</taxon>
        <taxon>Hyphomicrobiales</taxon>
        <taxon>Phyllobacteriaceae</taxon>
        <taxon>Phyllobacterium</taxon>
    </lineage>
</organism>
<dbReference type="GO" id="GO:0017057">
    <property type="term" value="F:6-phosphogluconolactonase activity"/>
    <property type="evidence" value="ECO:0007669"/>
    <property type="project" value="UniProtKB-EC"/>
</dbReference>
<keyword evidence="2" id="KW-0313">Glucose metabolism</keyword>
<dbReference type="EC" id="3.1.1.31" evidence="4"/>
<gene>
    <name evidence="4" type="ORF">FHW16_002676</name>
</gene>
<comment type="caution">
    <text evidence="4">The sequence shown here is derived from an EMBL/GenBank/DDBJ whole genome shotgun (WGS) entry which is preliminary data.</text>
</comment>
<dbReference type="AlphaFoldDB" id="A0A839EKY3"/>
<dbReference type="InterPro" id="IPR050282">
    <property type="entry name" value="Cycloisomerase_2"/>
</dbReference>
<accession>A0A839EKY3</accession>
<reference evidence="4 5" key="1">
    <citation type="submission" date="2020-07" db="EMBL/GenBank/DDBJ databases">
        <title>Genomic Encyclopedia of Type Strains, Phase IV (KMG-V): Genome sequencing to study the core and pangenomes of soil and plant-associated prokaryotes.</title>
        <authorList>
            <person name="Whitman W."/>
        </authorList>
    </citation>
    <scope>NUCLEOTIDE SEQUENCE [LARGE SCALE GENOMIC DNA]</scope>
    <source>
        <strain evidence="4 5">AN3</strain>
    </source>
</reference>
<dbReference type="InterPro" id="IPR011045">
    <property type="entry name" value="N2O_reductase_N"/>
</dbReference>
<evidence type="ECO:0000313" key="5">
    <source>
        <dbReference type="Proteomes" id="UP000549052"/>
    </source>
</evidence>
<dbReference type="EMBL" id="JACGXN010000003">
    <property type="protein sequence ID" value="MBA8878958.1"/>
    <property type="molecule type" value="Genomic_DNA"/>
</dbReference>
<name>A0A839EKY3_9HYPH</name>
<evidence type="ECO:0000313" key="4">
    <source>
        <dbReference type="EMBL" id="MBA8878958.1"/>
    </source>
</evidence>
<dbReference type="PANTHER" id="PTHR30344:SF1">
    <property type="entry name" value="6-PHOSPHOGLUCONOLACTONASE"/>
    <property type="match status" value="1"/>
</dbReference>
<dbReference type="GO" id="GO:0006006">
    <property type="term" value="P:glucose metabolic process"/>
    <property type="evidence" value="ECO:0007669"/>
    <property type="project" value="UniProtKB-KW"/>
</dbReference>
<dbReference type="InterPro" id="IPR015943">
    <property type="entry name" value="WD40/YVTN_repeat-like_dom_sf"/>
</dbReference>
<evidence type="ECO:0000256" key="2">
    <source>
        <dbReference type="ARBA" id="ARBA00022526"/>
    </source>
</evidence>
<protein>
    <submittedName>
        <fullName evidence="4">6-phosphogluconolactonase</fullName>
        <ecNumber evidence="4">3.1.1.31</ecNumber>
    </submittedName>
</protein>
<feature type="signal peptide" evidence="3">
    <location>
        <begin position="1"/>
        <end position="21"/>
    </location>
</feature>
<comment type="similarity">
    <text evidence="1">Belongs to the cycloisomerase 2 family.</text>
</comment>
<feature type="chain" id="PRO_5032958351" evidence="3">
    <location>
        <begin position="22"/>
        <end position="392"/>
    </location>
</feature>
<keyword evidence="5" id="KW-1185">Reference proteome</keyword>
<dbReference type="SUPFAM" id="SSF50974">
    <property type="entry name" value="Nitrous oxide reductase, N-terminal domain"/>
    <property type="match status" value="2"/>
</dbReference>
<sequence>MMRLALRTVVMMAGLIPLAFAGSSASAKTFVYVSAATDGMIDTYVMDEATGVLTSSGKLDAGKMVMPMTVSPDKKHLYAVVRSQPYRVLTLAIDPVTGGLKQEAVAALPDSMPYVSTDKSGRLLFTVSYGGDKLAVLPINAEGLVVDGTRQLIATGRNAHSIVNDHSGKYVFATNLGSDVVLQFVLNPMTGMLEPNDPPSVRTRSGFGPRHIAISPDNKSVYVITELTGHVIHYTLDNTKGTLREIASISSVPADTGLVPGIAPPAPPPFNAPSGLTNQKTSGEDKPRIWAADIGITPNGRFLYTTERTTSKIALFTVQAGTGNLAYIANFPTEKQPRGIRIDASGRFLIASGEKSDKLSVYAINQTDGTLAEVGRYPVDAGANWIEVVSWP</sequence>
<dbReference type="Proteomes" id="UP000549052">
    <property type="component" value="Unassembled WGS sequence"/>
</dbReference>
<keyword evidence="2" id="KW-0119">Carbohydrate metabolism</keyword>
<evidence type="ECO:0000256" key="3">
    <source>
        <dbReference type="SAM" id="SignalP"/>
    </source>
</evidence>
<dbReference type="Pfam" id="PF10282">
    <property type="entry name" value="Lactonase"/>
    <property type="match status" value="1"/>
</dbReference>
<dbReference type="GO" id="GO:0005829">
    <property type="term" value="C:cytosol"/>
    <property type="evidence" value="ECO:0007669"/>
    <property type="project" value="TreeGrafter"/>
</dbReference>
<keyword evidence="3" id="KW-0732">Signal</keyword>
<proteinExistence type="inferred from homology"/>
<dbReference type="PANTHER" id="PTHR30344">
    <property type="entry name" value="6-PHOSPHOGLUCONOLACTONASE-RELATED"/>
    <property type="match status" value="1"/>
</dbReference>
<dbReference type="InterPro" id="IPR019405">
    <property type="entry name" value="Lactonase_7-beta_prop"/>
</dbReference>